<dbReference type="InterPro" id="IPR006342">
    <property type="entry name" value="FkbM_mtfrase"/>
</dbReference>
<dbReference type="PANTHER" id="PTHR34203:SF15">
    <property type="entry name" value="SLL1173 PROTEIN"/>
    <property type="match status" value="1"/>
</dbReference>
<dbReference type="Proteomes" id="UP000530571">
    <property type="component" value="Unassembled WGS sequence"/>
</dbReference>
<keyword evidence="2" id="KW-0489">Methyltransferase</keyword>
<name>A0A7W6PB77_9HYPH</name>
<gene>
    <name evidence="2" type="ORF">GGR30_002071</name>
</gene>
<dbReference type="SUPFAM" id="SSF53335">
    <property type="entry name" value="S-adenosyl-L-methionine-dependent methyltransferases"/>
    <property type="match status" value="1"/>
</dbReference>
<keyword evidence="2" id="KW-0808">Transferase</keyword>
<evidence type="ECO:0000259" key="1">
    <source>
        <dbReference type="Pfam" id="PF05050"/>
    </source>
</evidence>
<dbReference type="RefSeq" id="WP_183485889.1">
    <property type="nucleotide sequence ID" value="NZ_JACIDZ010000006.1"/>
</dbReference>
<evidence type="ECO:0000313" key="2">
    <source>
        <dbReference type="EMBL" id="MBB4122142.1"/>
    </source>
</evidence>
<dbReference type="InterPro" id="IPR052514">
    <property type="entry name" value="SAM-dependent_MTase"/>
</dbReference>
<dbReference type="Gene3D" id="3.40.50.150">
    <property type="entry name" value="Vaccinia Virus protein VP39"/>
    <property type="match status" value="1"/>
</dbReference>
<protein>
    <submittedName>
        <fullName evidence="2">FkbM family methyltransferase</fullName>
    </submittedName>
</protein>
<dbReference type="PANTHER" id="PTHR34203">
    <property type="entry name" value="METHYLTRANSFERASE, FKBM FAMILY PROTEIN"/>
    <property type="match status" value="1"/>
</dbReference>
<dbReference type="GO" id="GO:0008168">
    <property type="term" value="F:methyltransferase activity"/>
    <property type="evidence" value="ECO:0007669"/>
    <property type="project" value="UniProtKB-KW"/>
</dbReference>
<feature type="domain" description="Methyltransferase FkbM" evidence="1">
    <location>
        <begin position="66"/>
        <end position="221"/>
    </location>
</feature>
<keyword evidence="3" id="KW-1185">Reference proteome</keyword>
<proteinExistence type="predicted"/>
<dbReference type="EMBL" id="JACIDZ010000006">
    <property type="protein sequence ID" value="MBB4122142.1"/>
    <property type="molecule type" value="Genomic_DNA"/>
</dbReference>
<dbReference type="InterPro" id="IPR029063">
    <property type="entry name" value="SAM-dependent_MTases_sf"/>
</dbReference>
<sequence>MTGFFRWQVGSKMLGGRLIVDWVDDAKFIVQKGETGLTGNLYCGLMEYEDMAFLLHYLRETDEFYDVGANVGAYTILASGVRGCKSYTFEPLPDTYDRLLDQIKINRIDELVVPNNKGVGAEPSVLEFTSNLNCANHVNTDPNNKDVVSVEVTTLDSIDPDHSSIVKVDVEGYESFVLEGGKAFFGNPQVAALIVELNGSGEKFGISDDDIDRKIRSFGFVAVKYDPKSRSLNEAGKYNTGGNTVYVKNVEQAAQRCASAEEVTIHTAGDVRI</sequence>
<comment type="caution">
    <text evidence="2">The sequence shown here is derived from an EMBL/GenBank/DDBJ whole genome shotgun (WGS) entry which is preliminary data.</text>
</comment>
<dbReference type="NCBIfam" id="TIGR01444">
    <property type="entry name" value="fkbM_fam"/>
    <property type="match status" value="1"/>
</dbReference>
<dbReference type="GO" id="GO:0032259">
    <property type="term" value="P:methylation"/>
    <property type="evidence" value="ECO:0007669"/>
    <property type="project" value="UniProtKB-KW"/>
</dbReference>
<dbReference type="Pfam" id="PF05050">
    <property type="entry name" value="Methyltransf_21"/>
    <property type="match status" value="1"/>
</dbReference>
<evidence type="ECO:0000313" key="3">
    <source>
        <dbReference type="Proteomes" id="UP000530571"/>
    </source>
</evidence>
<reference evidence="2 3" key="1">
    <citation type="submission" date="2020-08" db="EMBL/GenBank/DDBJ databases">
        <title>Genomic Encyclopedia of Type Strains, Phase IV (KMG-IV): sequencing the most valuable type-strain genomes for metagenomic binning, comparative biology and taxonomic classification.</title>
        <authorList>
            <person name="Goeker M."/>
        </authorList>
    </citation>
    <scope>NUCLEOTIDE SEQUENCE [LARGE SCALE GENOMIC DNA]</scope>
    <source>
        <strain evidence="2 3">DSM 28101</strain>
    </source>
</reference>
<organism evidence="2 3">
    <name type="scientific">Martelella radicis</name>
    <dbReference type="NCBI Taxonomy" id="1397476"/>
    <lineage>
        <taxon>Bacteria</taxon>
        <taxon>Pseudomonadati</taxon>
        <taxon>Pseudomonadota</taxon>
        <taxon>Alphaproteobacteria</taxon>
        <taxon>Hyphomicrobiales</taxon>
        <taxon>Aurantimonadaceae</taxon>
        <taxon>Martelella</taxon>
    </lineage>
</organism>
<accession>A0A7W6PB77</accession>
<dbReference type="AlphaFoldDB" id="A0A7W6PB77"/>